<dbReference type="CDD" id="cd09023">
    <property type="entry name" value="Aldose_epim_Ec_c4013"/>
    <property type="match status" value="1"/>
</dbReference>
<accession>A0A0K6IMC3</accession>
<organism evidence="1 2">
    <name type="scientific">Marinomonas fungiae</name>
    <dbReference type="NCBI Taxonomy" id="1137284"/>
    <lineage>
        <taxon>Bacteria</taxon>
        <taxon>Pseudomonadati</taxon>
        <taxon>Pseudomonadota</taxon>
        <taxon>Gammaproteobacteria</taxon>
        <taxon>Oceanospirillales</taxon>
        <taxon>Oceanospirillaceae</taxon>
        <taxon>Marinomonas</taxon>
    </lineage>
</organism>
<dbReference type="Gene3D" id="2.70.98.10">
    <property type="match status" value="1"/>
</dbReference>
<dbReference type="InterPro" id="IPR027839">
    <property type="entry name" value="DUF4432"/>
</dbReference>
<name>A0A0K6IMC3_9GAMM</name>
<gene>
    <name evidence="1" type="ORF">Ga0061065_10739</name>
</gene>
<proteinExistence type="predicted"/>
<dbReference type="AlphaFoldDB" id="A0A0K6IMC3"/>
<dbReference type="Proteomes" id="UP000182769">
    <property type="component" value="Unassembled WGS sequence"/>
</dbReference>
<evidence type="ECO:0000313" key="2">
    <source>
        <dbReference type="Proteomes" id="UP000182769"/>
    </source>
</evidence>
<dbReference type="STRING" id="1137284.GCA_001418205_02336"/>
<protein>
    <recommendedName>
        <fullName evidence="3">Galactose mutarotase or related enzyme</fullName>
    </recommendedName>
</protein>
<sequence length="387" mass="43024">MSTTSEFRFTFTSHAQHTDLSSAHLTAEDMGLPADINIECKLQTLRGGKQQGSKLITLTVGDKTLRVVPTRAMAILDATRGELRYGWDSPVKEVVHPSFINQEASGGLGWLDGFNEMVARCGYQWAGHPGEDNGEMLTLHGRIQNTPADDVVLIVEQEPPYRVTLKGRVDEKRFKFTNFEVHTELSLTPDEPYIHIKDTLHNLSNYDNTYQAIYHNNFGSPILEQGATLHVAGTQVSPFNEYAIQGLHEWDQMPAPTEGFDEMVFNVLALEDEDGMSHALMKNATGDAAIEVSWSNSTLPVLTIWKNTDTVEQGYVVGIEPGTSFAYNRKHQRDLGLVPTIKGKSSKTFHVRFGLLTDNEAIDASQAKIEAIQRTPMLLSNNPLVQL</sequence>
<dbReference type="OrthoDB" id="6183686at2"/>
<evidence type="ECO:0000313" key="1">
    <source>
        <dbReference type="EMBL" id="CUB04467.1"/>
    </source>
</evidence>
<dbReference type="RefSeq" id="WP_055463415.1">
    <property type="nucleotide sequence ID" value="NZ_CYHG01000007.1"/>
</dbReference>
<keyword evidence="2" id="KW-1185">Reference proteome</keyword>
<reference evidence="2" key="1">
    <citation type="submission" date="2015-08" db="EMBL/GenBank/DDBJ databases">
        <authorList>
            <person name="Varghese N."/>
        </authorList>
    </citation>
    <scope>NUCLEOTIDE SEQUENCE [LARGE SCALE GENOMIC DNA]</scope>
    <source>
        <strain evidence="2">JCM 18476</strain>
    </source>
</reference>
<dbReference type="InterPro" id="IPR014718">
    <property type="entry name" value="GH-type_carb-bd"/>
</dbReference>
<evidence type="ECO:0008006" key="3">
    <source>
        <dbReference type="Google" id="ProtNLM"/>
    </source>
</evidence>
<dbReference type="Pfam" id="PF14486">
    <property type="entry name" value="DUF4432"/>
    <property type="match status" value="1"/>
</dbReference>
<dbReference type="EMBL" id="CYHG01000007">
    <property type="protein sequence ID" value="CUB04467.1"/>
    <property type="molecule type" value="Genomic_DNA"/>
</dbReference>
<dbReference type="GO" id="GO:0030246">
    <property type="term" value="F:carbohydrate binding"/>
    <property type="evidence" value="ECO:0007669"/>
    <property type="project" value="InterPro"/>
</dbReference>